<dbReference type="Pfam" id="PF15490">
    <property type="entry name" value="Ten1_2"/>
    <property type="match status" value="1"/>
</dbReference>
<dbReference type="Proteomes" id="UP000030645">
    <property type="component" value="Unassembled WGS sequence"/>
</dbReference>
<reference evidence="2" key="1">
    <citation type="submission" date="2013-01" db="EMBL/GenBank/DDBJ databases">
        <title>Draft Genome Sequence of a Mulberry Tree, Morus notabilis C.K. Schneid.</title>
        <authorList>
            <person name="He N."/>
            <person name="Zhao S."/>
        </authorList>
    </citation>
    <scope>NUCLEOTIDE SEQUENCE</scope>
</reference>
<accession>W9RL85</accession>
<dbReference type="GO" id="GO:0003697">
    <property type="term" value="F:single-stranded DNA binding"/>
    <property type="evidence" value="ECO:0007669"/>
    <property type="project" value="InterPro"/>
</dbReference>
<dbReference type="eggNOG" id="ENOG502S1R3">
    <property type="taxonomic scope" value="Eukaryota"/>
</dbReference>
<gene>
    <name evidence="1" type="ORF">L484_002723</name>
</gene>
<protein>
    <recommendedName>
        <fullName evidence="3">CST complex subunit TEN1</fullName>
    </recommendedName>
</protein>
<evidence type="ECO:0008006" key="3">
    <source>
        <dbReference type="Google" id="ProtNLM"/>
    </source>
</evidence>
<dbReference type="OrthoDB" id="342190at2759"/>
<dbReference type="GO" id="GO:0010521">
    <property type="term" value="F:telomerase inhibitor activity"/>
    <property type="evidence" value="ECO:0007669"/>
    <property type="project" value="TreeGrafter"/>
</dbReference>
<dbReference type="PANTHER" id="PTHR33905">
    <property type="entry name" value="CST COMPLEX SUBUNIT TEN1"/>
    <property type="match status" value="1"/>
</dbReference>
<sequence>MEDLQVFSRLRGSASLPCLDTAKTFKTNYTWCLLFLFRLEEYSAETAIAMVVDGDAKLKINTEHLREISFRIGSIYQFIGELLIQPDNQAVLQARVGRNVDGINLSLYHQSLQLLRQFEANRLKNPMT</sequence>
<dbReference type="GO" id="GO:0032211">
    <property type="term" value="P:negative regulation of telomere maintenance via telomerase"/>
    <property type="evidence" value="ECO:0007669"/>
    <property type="project" value="TreeGrafter"/>
</dbReference>
<name>W9RL85_9ROSA</name>
<dbReference type="PANTHER" id="PTHR33905:SF1">
    <property type="entry name" value="CST COMPLEX SUBUNIT TEN1"/>
    <property type="match status" value="1"/>
</dbReference>
<dbReference type="EMBL" id="KE344877">
    <property type="protein sequence ID" value="EXB83120.1"/>
    <property type="molecule type" value="Genomic_DNA"/>
</dbReference>
<dbReference type="Gene3D" id="2.40.50.140">
    <property type="entry name" value="Nucleic acid-binding proteins"/>
    <property type="match status" value="1"/>
</dbReference>
<dbReference type="InterPro" id="IPR012340">
    <property type="entry name" value="NA-bd_OB-fold"/>
</dbReference>
<dbReference type="GO" id="GO:1990879">
    <property type="term" value="C:CST complex"/>
    <property type="evidence" value="ECO:0007669"/>
    <property type="project" value="InterPro"/>
</dbReference>
<dbReference type="GO" id="GO:0042162">
    <property type="term" value="F:telomeric DNA binding"/>
    <property type="evidence" value="ECO:0007669"/>
    <property type="project" value="TreeGrafter"/>
</dbReference>
<dbReference type="InterPro" id="IPR029146">
    <property type="entry name" value="Ten1_animal_plant"/>
</dbReference>
<evidence type="ECO:0000313" key="1">
    <source>
        <dbReference type="EMBL" id="EXB83120.1"/>
    </source>
</evidence>
<evidence type="ECO:0000313" key="2">
    <source>
        <dbReference type="Proteomes" id="UP000030645"/>
    </source>
</evidence>
<dbReference type="KEGG" id="mnt:21386283"/>
<proteinExistence type="predicted"/>
<dbReference type="AlphaFoldDB" id="W9RL85"/>
<organism evidence="1 2">
    <name type="scientific">Morus notabilis</name>
    <dbReference type="NCBI Taxonomy" id="981085"/>
    <lineage>
        <taxon>Eukaryota</taxon>
        <taxon>Viridiplantae</taxon>
        <taxon>Streptophyta</taxon>
        <taxon>Embryophyta</taxon>
        <taxon>Tracheophyta</taxon>
        <taxon>Spermatophyta</taxon>
        <taxon>Magnoliopsida</taxon>
        <taxon>eudicotyledons</taxon>
        <taxon>Gunneridae</taxon>
        <taxon>Pentapetalae</taxon>
        <taxon>rosids</taxon>
        <taxon>fabids</taxon>
        <taxon>Rosales</taxon>
        <taxon>Moraceae</taxon>
        <taxon>Moreae</taxon>
        <taxon>Morus</taxon>
    </lineage>
</organism>
<keyword evidence="2" id="KW-1185">Reference proteome</keyword>